<gene>
    <name evidence="8" type="ORF">PVAP13_7NG368400</name>
</gene>
<feature type="region of interest" description="Disordered" evidence="6">
    <location>
        <begin position="270"/>
        <end position="294"/>
    </location>
</feature>
<proteinExistence type="inferred from homology"/>
<evidence type="ECO:0000256" key="6">
    <source>
        <dbReference type="SAM" id="MobiDB-lite"/>
    </source>
</evidence>
<sequence>MVPKAFGSTKVVGMFRHVRAPTMVVERFVKTACVTGGNGYIASALVKMLLQKGYAVKTTVRDPGDMEKNSHLKRLQALGHLEVLRADLGVEGSFDEAVAGCHYAFLVAAPVNLASENPEEELIGPAVRGTLNVLRSCAKAGTVKRVILTSSAATVVPSGSGSPRGDGGGRVLDEETWPDVDYLVANKPLTWGYCVSKVLLEKAACRFAEEHGISLVTVCPAVTVGAAPATKVHISVPASLSLLSGEVTKHPSARSEAPRRCSVLCPWSASTTSAAPRYSSPRRRRPQGGTSAAA</sequence>
<organism evidence="8 9">
    <name type="scientific">Panicum virgatum</name>
    <name type="common">Blackwell switchgrass</name>
    <dbReference type="NCBI Taxonomy" id="38727"/>
    <lineage>
        <taxon>Eukaryota</taxon>
        <taxon>Viridiplantae</taxon>
        <taxon>Streptophyta</taxon>
        <taxon>Embryophyta</taxon>
        <taxon>Tracheophyta</taxon>
        <taxon>Spermatophyta</taxon>
        <taxon>Magnoliopsida</taxon>
        <taxon>Liliopsida</taxon>
        <taxon>Poales</taxon>
        <taxon>Poaceae</taxon>
        <taxon>PACMAD clade</taxon>
        <taxon>Panicoideae</taxon>
        <taxon>Panicodae</taxon>
        <taxon>Paniceae</taxon>
        <taxon>Panicinae</taxon>
        <taxon>Panicum</taxon>
        <taxon>Panicum sect. Hiantes</taxon>
    </lineage>
</organism>
<dbReference type="EMBL" id="CM029050">
    <property type="protein sequence ID" value="KAG2569049.1"/>
    <property type="molecule type" value="Genomic_DNA"/>
</dbReference>
<reference evidence="8" key="1">
    <citation type="submission" date="2020-05" db="EMBL/GenBank/DDBJ databases">
        <title>WGS assembly of Panicum virgatum.</title>
        <authorList>
            <person name="Lovell J.T."/>
            <person name="Jenkins J."/>
            <person name="Shu S."/>
            <person name="Juenger T.E."/>
            <person name="Schmutz J."/>
        </authorList>
    </citation>
    <scope>NUCLEOTIDE SEQUENCE</scope>
    <source>
        <strain evidence="8">AP13</strain>
    </source>
</reference>
<dbReference type="InterPro" id="IPR050425">
    <property type="entry name" value="NAD(P)_dehydrat-like"/>
</dbReference>
<dbReference type="Gene3D" id="3.40.50.720">
    <property type="entry name" value="NAD(P)-binding Rossmann-like Domain"/>
    <property type="match status" value="1"/>
</dbReference>
<dbReference type="PANTHER" id="PTHR10366:SF288">
    <property type="entry name" value="ANTHOCYANIDIN REDUCTASE"/>
    <property type="match status" value="1"/>
</dbReference>
<dbReference type="FunFam" id="3.40.50.720:FF:000085">
    <property type="entry name" value="Dihydroflavonol reductase"/>
    <property type="match status" value="1"/>
</dbReference>
<evidence type="ECO:0000256" key="3">
    <source>
        <dbReference type="ARBA" id="ARBA00023002"/>
    </source>
</evidence>
<dbReference type="GO" id="GO:0009813">
    <property type="term" value="P:flavonoid biosynthetic process"/>
    <property type="evidence" value="ECO:0007669"/>
    <property type="project" value="UniProtKB-KW"/>
</dbReference>
<dbReference type="Pfam" id="PF01370">
    <property type="entry name" value="Epimerase"/>
    <property type="match status" value="1"/>
</dbReference>
<protein>
    <recommendedName>
        <fullName evidence="7">NAD-dependent epimerase/dehydratase domain-containing protein</fullName>
    </recommendedName>
</protein>
<dbReference type="PANTHER" id="PTHR10366">
    <property type="entry name" value="NAD DEPENDENT EPIMERASE/DEHYDRATASE"/>
    <property type="match status" value="1"/>
</dbReference>
<evidence type="ECO:0000256" key="5">
    <source>
        <dbReference type="ARBA" id="ARBA00023445"/>
    </source>
</evidence>
<accession>A0A8T0Q8G5</accession>
<comment type="similarity">
    <text evidence="5">Belongs to the NAD(P)-dependent epimerase/dehydratase family. Dihydroflavonol-4-reductase subfamily.</text>
</comment>
<keyword evidence="2" id="KW-0521">NADP</keyword>
<dbReference type="InterPro" id="IPR001509">
    <property type="entry name" value="Epimerase_deHydtase"/>
</dbReference>
<dbReference type="GO" id="GO:0016616">
    <property type="term" value="F:oxidoreductase activity, acting on the CH-OH group of donors, NAD or NADP as acceptor"/>
    <property type="evidence" value="ECO:0007669"/>
    <property type="project" value="TreeGrafter"/>
</dbReference>
<dbReference type="InterPro" id="IPR036291">
    <property type="entry name" value="NAD(P)-bd_dom_sf"/>
</dbReference>
<keyword evidence="3" id="KW-0560">Oxidoreductase</keyword>
<keyword evidence="4" id="KW-0284">Flavonoid biosynthesis</keyword>
<evidence type="ECO:0000259" key="7">
    <source>
        <dbReference type="Pfam" id="PF01370"/>
    </source>
</evidence>
<comment type="pathway">
    <text evidence="1">Secondary metabolite biosynthesis; flavonoid biosynthesis.</text>
</comment>
<dbReference type="Proteomes" id="UP000823388">
    <property type="component" value="Chromosome 7N"/>
</dbReference>
<evidence type="ECO:0000313" key="9">
    <source>
        <dbReference type="Proteomes" id="UP000823388"/>
    </source>
</evidence>
<feature type="domain" description="NAD-dependent epimerase/dehydratase" evidence="7">
    <location>
        <begin position="33"/>
        <end position="231"/>
    </location>
</feature>
<evidence type="ECO:0000256" key="4">
    <source>
        <dbReference type="ARBA" id="ARBA00023241"/>
    </source>
</evidence>
<evidence type="ECO:0000256" key="1">
    <source>
        <dbReference type="ARBA" id="ARBA00004966"/>
    </source>
</evidence>
<keyword evidence="9" id="KW-1185">Reference proteome</keyword>
<dbReference type="SUPFAM" id="SSF51735">
    <property type="entry name" value="NAD(P)-binding Rossmann-fold domains"/>
    <property type="match status" value="1"/>
</dbReference>
<comment type="caution">
    <text evidence="8">The sequence shown here is derived from an EMBL/GenBank/DDBJ whole genome shotgun (WGS) entry which is preliminary data.</text>
</comment>
<name>A0A8T0Q8G5_PANVG</name>
<evidence type="ECO:0000313" key="8">
    <source>
        <dbReference type="EMBL" id="KAG2569049.1"/>
    </source>
</evidence>
<evidence type="ECO:0000256" key="2">
    <source>
        <dbReference type="ARBA" id="ARBA00022857"/>
    </source>
</evidence>
<dbReference type="AlphaFoldDB" id="A0A8T0Q8G5"/>